<name>A0A6G0XCS0_9STRA</name>
<keyword evidence="6" id="KW-1185">Reference proteome</keyword>
<dbReference type="SMART" id="SM00116">
    <property type="entry name" value="CBS"/>
    <property type="match status" value="4"/>
</dbReference>
<dbReference type="PANTHER" id="PTHR43080:SF2">
    <property type="entry name" value="CBS DOMAIN-CONTAINING PROTEIN"/>
    <property type="match status" value="1"/>
</dbReference>
<feature type="compositionally biased region" description="Basic and acidic residues" evidence="3">
    <location>
        <begin position="203"/>
        <end position="212"/>
    </location>
</feature>
<dbReference type="PROSITE" id="PS51371">
    <property type="entry name" value="CBS"/>
    <property type="match status" value="3"/>
</dbReference>
<feature type="region of interest" description="Disordered" evidence="3">
    <location>
        <begin position="369"/>
        <end position="413"/>
    </location>
</feature>
<dbReference type="AlphaFoldDB" id="A0A6G0XCS0"/>
<evidence type="ECO:0000256" key="3">
    <source>
        <dbReference type="SAM" id="MobiDB-lite"/>
    </source>
</evidence>
<dbReference type="Gene3D" id="3.10.580.10">
    <property type="entry name" value="CBS-domain"/>
    <property type="match status" value="2"/>
</dbReference>
<dbReference type="InterPro" id="IPR046342">
    <property type="entry name" value="CBS_dom_sf"/>
</dbReference>
<dbReference type="SUPFAM" id="SSF54631">
    <property type="entry name" value="CBS-domain pair"/>
    <property type="match status" value="2"/>
</dbReference>
<dbReference type="InterPro" id="IPR051257">
    <property type="entry name" value="Diverse_CBS-Domain"/>
</dbReference>
<evidence type="ECO:0000313" key="5">
    <source>
        <dbReference type="EMBL" id="KAF0737981.1"/>
    </source>
</evidence>
<organism evidence="5 6">
    <name type="scientific">Aphanomyces euteiches</name>
    <dbReference type="NCBI Taxonomy" id="100861"/>
    <lineage>
        <taxon>Eukaryota</taxon>
        <taxon>Sar</taxon>
        <taxon>Stramenopiles</taxon>
        <taxon>Oomycota</taxon>
        <taxon>Saprolegniomycetes</taxon>
        <taxon>Saprolegniales</taxon>
        <taxon>Verrucalvaceae</taxon>
        <taxon>Aphanomyces</taxon>
    </lineage>
</organism>
<feature type="region of interest" description="Disordered" evidence="3">
    <location>
        <begin position="189"/>
        <end position="212"/>
    </location>
</feature>
<evidence type="ECO:0000313" key="6">
    <source>
        <dbReference type="Proteomes" id="UP000481153"/>
    </source>
</evidence>
<evidence type="ECO:0000256" key="2">
    <source>
        <dbReference type="PROSITE-ProRule" id="PRU00703"/>
    </source>
</evidence>
<feature type="domain" description="CBS" evidence="4">
    <location>
        <begin position="120"/>
        <end position="189"/>
    </location>
</feature>
<evidence type="ECO:0000259" key="4">
    <source>
        <dbReference type="PROSITE" id="PS51371"/>
    </source>
</evidence>
<comment type="caution">
    <text evidence="5">The sequence shown here is derived from an EMBL/GenBank/DDBJ whole genome shotgun (WGS) entry which is preliminary data.</text>
</comment>
<dbReference type="VEuPathDB" id="FungiDB:AeMF1_006391"/>
<dbReference type="EMBL" id="VJMJ01000079">
    <property type="protein sequence ID" value="KAF0737981.1"/>
    <property type="molecule type" value="Genomic_DNA"/>
</dbReference>
<proteinExistence type="predicted"/>
<protein>
    <recommendedName>
        <fullName evidence="4">CBS domain-containing protein</fullName>
    </recommendedName>
</protein>
<keyword evidence="1 2" id="KW-0129">CBS domain</keyword>
<reference evidence="5 6" key="1">
    <citation type="submission" date="2019-07" db="EMBL/GenBank/DDBJ databases">
        <title>Genomics analysis of Aphanomyces spp. identifies a new class of oomycete effector associated with host adaptation.</title>
        <authorList>
            <person name="Gaulin E."/>
        </authorList>
    </citation>
    <scope>NUCLEOTIDE SEQUENCE [LARGE SCALE GENOMIC DNA]</scope>
    <source>
        <strain evidence="5 6">ATCC 201684</strain>
    </source>
</reference>
<accession>A0A6G0XCS0</accession>
<sequence>MLLSRRCISMGLLRTQARFYSAPTISNVTVGDILSEREKVFTTLDAASQGELHPHFEQWQSIRHDASVHNAVSLMVQRNIGSLIVTQEGQGVVGIVTERDVLNKVTTDEDHENLAVKDIMSKHILCVDPSTTIMEALATMNKEKIRHLAVIHTELKETVSKDSVPIEAMRCVLSIKDILKAYAEDKKQELTDPNNAAPITNTEKTEGDESKSDVNAVTAAKLLRKKHDKINLILNTRVDDNVHVAEAVAEMVKRNFGAVMVMDDGKKIKGIFTERDYLTKVLHPKLDARELLTKDACTRNVWSLKSDDSLHTCVFEAATRNYHHFPVVDSKEDIVGVLSVKDIVREICGETKPTTGFWLMEYFKKPKSTTAEKVEVKQPEETKAEANEPKKTEESSTPTTEEPKTDVSPAKNP</sequence>
<dbReference type="InterPro" id="IPR000644">
    <property type="entry name" value="CBS_dom"/>
</dbReference>
<dbReference type="PANTHER" id="PTHR43080">
    <property type="entry name" value="CBS DOMAIN-CONTAINING PROTEIN CBSX3, MITOCHONDRIAL"/>
    <property type="match status" value="1"/>
</dbReference>
<evidence type="ECO:0000256" key="1">
    <source>
        <dbReference type="ARBA" id="ARBA00023122"/>
    </source>
</evidence>
<feature type="compositionally biased region" description="Polar residues" evidence="3">
    <location>
        <begin position="191"/>
        <end position="202"/>
    </location>
</feature>
<dbReference type="Proteomes" id="UP000481153">
    <property type="component" value="Unassembled WGS sequence"/>
</dbReference>
<dbReference type="Pfam" id="PF00571">
    <property type="entry name" value="CBS"/>
    <property type="match status" value="4"/>
</dbReference>
<feature type="domain" description="CBS" evidence="4">
    <location>
        <begin position="297"/>
        <end position="354"/>
    </location>
</feature>
<feature type="domain" description="CBS" evidence="4">
    <location>
        <begin position="52"/>
        <end position="113"/>
    </location>
</feature>
<gene>
    <name evidence="5" type="ORF">Ae201684_005977</name>
</gene>
<feature type="compositionally biased region" description="Basic and acidic residues" evidence="3">
    <location>
        <begin position="370"/>
        <end position="394"/>
    </location>
</feature>